<comment type="caution">
    <text evidence="2">The sequence shown here is derived from an EMBL/GenBank/DDBJ whole genome shotgun (WGS) entry which is preliminary data.</text>
</comment>
<feature type="transmembrane region" description="Helical" evidence="1">
    <location>
        <begin position="74"/>
        <end position="95"/>
    </location>
</feature>
<name>A0A2G1VTE0_9FLAO</name>
<evidence type="ECO:0008006" key="4">
    <source>
        <dbReference type="Google" id="ProtNLM"/>
    </source>
</evidence>
<dbReference type="Gene3D" id="1.25.40.10">
    <property type="entry name" value="Tetratricopeptide repeat domain"/>
    <property type="match status" value="1"/>
</dbReference>
<organism evidence="2 3">
    <name type="scientific">Leeuwenhoekiella nanhaiensis</name>
    <dbReference type="NCBI Taxonomy" id="1655491"/>
    <lineage>
        <taxon>Bacteria</taxon>
        <taxon>Pseudomonadati</taxon>
        <taxon>Bacteroidota</taxon>
        <taxon>Flavobacteriia</taxon>
        <taxon>Flavobacteriales</taxon>
        <taxon>Flavobacteriaceae</taxon>
        <taxon>Leeuwenhoekiella</taxon>
    </lineage>
</organism>
<dbReference type="OrthoDB" id="1454797at2"/>
<evidence type="ECO:0000313" key="2">
    <source>
        <dbReference type="EMBL" id="PHQ30014.1"/>
    </source>
</evidence>
<sequence>MGGEGSMMAMINSLRNNRKLLRKNSRFKKDRSFLNLKETDLKGATGKPTFNAYSKEAIRKIKIKFKRSRKREKVFFVFLGLIGLFLFVALGRFLVEDALQEQNDSRLELIQKNERLYLKHIEFGDRWFSQGKWKNAIFYYKQGGELYPDDYEINYRLVRAYSLHCKNDLENCAEAKALLDGMLLKFSDKETQLLELKEVLNFEYGI</sequence>
<dbReference type="EMBL" id="NQXA01000003">
    <property type="protein sequence ID" value="PHQ30014.1"/>
    <property type="molecule type" value="Genomic_DNA"/>
</dbReference>
<evidence type="ECO:0000256" key="1">
    <source>
        <dbReference type="SAM" id="Phobius"/>
    </source>
</evidence>
<accession>A0A2G1VTE0</accession>
<gene>
    <name evidence="2" type="ORF">CJ305_08620</name>
</gene>
<dbReference type="SUPFAM" id="SSF48452">
    <property type="entry name" value="TPR-like"/>
    <property type="match status" value="1"/>
</dbReference>
<keyword evidence="1" id="KW-0812">Transmembrane</keyword>
<evidence type="ECO:0000313" key="3">
    <source>
        <dbReference type="Proteomes" id="UP000229433"/>
    </source>
</evidence>
<proteinExistence type="predicted"/>
<keyword evidence="1" id="KW-0472">Membrane</keyword>
<protein>
    <recommendedName>
        <fullName evidence="4">Tetratricopeptide repeat protein</fullName>
    </recommendedName>
</protein>
<dbReference type="AlphaFoldDB" id="A0A2G1VTE0"/>
<dbReference type="InterPro" id="IPR011990">
    <property type="entry name" value="TPR-like_helical_dom_sf"/>
</dbReference>
<dbReference type="Proteomes" id="UP000229433">
    <property type="component" value="Unassembled WGS sequence"/>
</dbReference>
<dbReference type="RefSeq" id="WP_099645855.1">
    <property type="nucleotide sequence ID" value="NZ_KZ319289.1"/>
</dbReference>
<keyword evidence="1" id="KW-1133">Transmembrane helix</keyword>
<keyword evidence="3" id="KW-1185">Reference proteome</keyword>
<reference evidence="2 3" key="1">
    <citation type="submission" date="2017-08" db="EMBL/GenBank/DDBJ databases">
        <title>The whole genome shortgun sequences of strain Leeuwenhoekiella nanhaiensis G18 from the South China Sea.</title>
        <authorList>
            <person name="Liu Q."/>
        </authorList>
    </citation>
    <scope>NUCLEOTIDE SEQUENCE [LARGE SCALE GENOMIC DNA]</scope>
    <source>
        <strain evidence="2 3">G18</strain>
    </source>
</reference>